<organism evidence="1 2">
    <name type="scientific">Bradyrhizobium nanningense</name>
    <dbReference type="NCBI Taxonomy" id="1325118"/>
    <lineage>
        <taxon>Bacteria</taxon>
        <taxon>Pseudomonadati</taxon>
        <taxon>Pseudomonadota</taxon>
        <taxon>Alphaproteobacteria</taxon>
        <taxon>Hyphomicrobiales</taxon>
        <taxon>Nitrobacteraceae</taxon>
        <taxon>Bradyrhizobium</taxon>
    </lineage>
</organism>
<name>A0A4Q0S3H3_9BRAD</name>
<reference evidence="1 2" key="1">
    <citation type="submission" date="2015-04" db="EMBL/GenBank/DDBJ databases">
        <title>Comparative genomics of rhizobia nodulating Arachis hypogaea in China.</title>
        <authorList>
            <person name="Li Y."/>
        </authorList>
    </citation>
    <scope>NUCLEOTIDE SEQUENCE [LARGE SCALE GENOMIC DNA]</scope>
    <source>
        <strain evidence="1 2">CCBAU 51757</strain>
    </source>
</reference>
<dbReference type="AlphaFoldDB" id="A0A4Q0S3H3"/>
<dbReference type="SUPFAM" id="SSF52540">
    <property type="entry name" value="P-loop containing nucleoside triphosphate hydrolases"/>
    <property type="match status" value="1"/>
</dbReference>
<comment type="caution">
    <text evidence="1">The sequence shown here is derived from an EMBL/GenBank/DDBJ whole genome shotgun (WGS) entry which is preliminary data.</text>
</comment>
<protein>
    <submittedName>
        <fullName evidence="1">Uncharacterized protein</fullName>
    </submittedName>
</protein>
<sequence>MPQATQQPAPEQAINRSFRDLSDVEVADIERASLLARMGWRGSFGWDELLQSQRVIMVSEAGAGKTYECQQQQKRLWKAGEPAFFFELATLASDPVREILTHDEALRFDAWLRSRSDVATFFLDSYDELKLTLGSFERALKRLNKALAGQLGRARIIVTTRPVPIDRELFREHLPIPSTIDAVPTAEAFADMMMERKQAAPSNGDAPNPGAMLA</sequence>
<dbReference type="Gene3D" id="3.40.50.300">
    <property type="entry name" value="P-loop containing nucleotide triphosphate hydrolases"/>
    <property type="match status" value="1"/>
</dbReference>
<keyword evidence="2" id="KW-1185">Reference proteome</keyword>
<accession>A0A4Q0S3H3</accession>
<evidence type="ECO:0000313" key="2">
    <source>
        <dbReference type="Proteomes" id="UP000289546"/>
    </source>
</evidence>
<dbReference type="RefSeq" id="WP_128918621.1">
    <property type="nucleotide sequence ID" value="NZ_LBJQ01000074.1"/>
</dbReference>
<evidence type="ECO:0000313" key="1">
    <source>
        <dbReference type="EMBL" id="RXH28625.1"/>
    </source>
</evidence>
<gene>
    <name evidence="1" type="ORF">XH99_14455</name>
</gene>
<dbReference type="EMBL" id="LBJQ01000074">
    <property type="protein sequence ID" value="RXH28625.1"/>
    <property type="molecule type" value="Genomic_DNA"/>
</dbReference>
<dbReference type="Proteomes" id="UP000289546">
    <property type="component" value="Unassembled WGS sequence"/>
</dbReference>
<proteinExistence type="predicted"/>
<dbReference type="InterPro" id="IPR027417">
    <property type="entry name" value="P-loop_NTPase"/>
</dbReference>